<evidence type="ECO:0000313" key="2">
    <source>
        <dbReference type="EMBL" id="TSV68139.1"/>
    </source>
</evidence>
<reference evidence="2 3" key="1">
    <citation type="journal article" date="2019" name="Genome Biol. Evol.">
        <title>Whole-Genome Sequencing of the Giant Devil Catfish, Bagarius yarrelli.</title>
        <authorList>
            <person name="Jiang W."/>
            <person name="Lv Y."/>
            <person name="Cheng L."/>
            <person name="Yang K."/>
            <person name="Chao B."/>
            <person name="Wang X."/>
            <person name="Li Y."/>
            <person name="Pan X."/>
            <person name="You X."/>
            <person name="Zhang Y."/>
            <person name="Yang J."/>
            <person name="Li J."/>
            <person name="Zhang X."/>
            <person name="Liu S."/>
            <person name="Sun C."/>
            <person name="Yang J."/>
            <person name="Shi Q."/>
        </authorList>
    </citation>
    <scope>NUCLEOTIDE SEQUENCE [LARGE SCALE GENOMIC DNA]</scope>
    <source>
        <strain evidence="2">JWS20170419001</strain>
        <tissue evidence="2">Muscle</tissue>
    </source>
</reference>
<feature type="region of interest" description="Disordered" evidence="1">
    <location>
        <begin position="93"/>
        <end position="112"/>
    </location>
</feature>
<dbReference type="EMBL" id="VCAZ01000127">
    <property type="protein sequence ID" value="TSV68139.1"/>
    <property type="molecule type" value="Genomic_DNA"/>
</dbReference>
<gene>
    <name evidence="2" type="ORF">Baya_13416</name>
</gene>
<proteinExistence type="predicted"/>
<organism evidence="2 3">
    <name type="scientific">Bagarius yarrelli</name>
    <name type="common">Goonch</name>
    <name type="synonym">Bagrus yarrelli</name>
    <dbReference type="NCBI Taxonomy" id="175774"/>
    <lineage>
        <taxon>Eukaryota</taxon>
        <taxon>Metazoa</taxon>
        <taxon>Chordata</taxon>
        <taxon>Craniata</taxon>
        <taxon>Vertebrata</taxon>
        <taxon>Euteleostomi</taxon>
        <taxon>Actinopterygii</taxon>
        <taxon>Neopterygii</taxon>
        <taxon>Teleostei</taxon>
        <taxon>Ostariophysi</taxon>
        <taxon>Siluriformes</taxon>
        <taxon>Sisoridae</taxon>
        <taxon>Sisorinae</taxon>
        <taxon>Bagarius</taxon>
    </lineage>
</organism>
<dbReference type="AlphaFoldDB" id="A0A556V5J6"/>
<evidence type="ECO:0000313" key="3">
    <source>
        <dbReference type="Proteomes" id="UP000319801"/>
    </source>
</evidence>
<evidence type="ECO:0000256" key="1">
    <source>
        <dbReference type="SAM" id="MobiDB-lite"/>
    </source>
</evidence>
<protein>
    <submittedName>
        <fullName evidence="2">Uncharacterized protein</fullName>
    </submittedName>
</protein>
<dbReference type="Proteomes" id="UP000319801">
    <property type="component" value="Unassembled WGS sequence"/>
</dbReference>
<accession>A0A556V5J6</accession>
<comment type="caution">
    <text evidence="2">The sequence shown here is derived from an EMBL/GenBank/DDBJ whole genome shotgun (WGS) entry which is preliminary data.</text>
</comment>
<sequence>MAALEASATALCHSALTDGTCLALGWDDDGLAGQALSPANNLPAQIRRRRTRHIVNKHIFCGPDEFLIEAQKNLMSRISDLCLANAEAASETHRRSAMILTRDEDKEKDNDDEAAALLADPLAAFRTLPRTTVKKNNSVPQTRIRVHTNRKTLPP</sequence>
<name>A0A556V5J6_BAGYA</name>
<keyword evidence="3" id="KW-1185">Reference proteome</keyword>